<dbReference type="Pfam" id="PF12680">
    <property type="entry name" value="SnoaL_2"/>
    <property type="match status" value="1"/>
</dbReference>
<comment type="caution">
    <text evidence="3">The sequence shown here is derived from an EMBL/GenBank/DDBJ whole genome shotgun (WGS) entry which is preliminary data.</text>
</comment>
<feature type="chain" id="PRO_5032457736" evidence="1">
    <location>
        <begin position="21"/>
        <end position="154"/>
    </location>
</feature>
<feature type="signal peptide" evidence="1">
    <location>
        <begin position="1"/>
        <end position="20"/>
    </location>
</feature>
<proteinExistence type="predicted"/>
<dbReference type="SUPFAM" id="SSF54427">
    <property type="entry name" value="NTF2-like"/>
    <property type="match status" value="1"/>
</dbReference>
<dbReference type="PANTHER" id="PTHR41252">
    <property type="entry name" value="BLR2505 PROTEIN"/>
    <property type="match status" value="1"/>
</dbReference>
<organism evidence="3 4">
    <name type="scientific">Leptonema illini</name>
    <dbReference type="NCBI Taxonomy" id="183"/>
    <lineage>
        <taxon>Bacteria</taxon>
        <taxon>Pseudomonadati</taxon>
        <taxon>Spirochaetota</taxon>
        <taxon>Spirochaetia</taxon>
        <taxon>Leptospirales</taxon>
        <taxon>Leptospiraceae</taxon>
        <taxon>Leptonema</taxon>
    </lineage>
</organism>
<evidence type="ECO:0000313" key="3">
    <source>
        <dbReference type="EMBL" id="KAB2931540.1"/>
    </source>
</evidence>
<accession>A0A833H052</accession>
<dbReference type="Gene3D" id="3.10.450.50">
    <property type="match status" value="1"/>
</dbReference>
<evidence type="ECO:0000313" key="4">
    <source>
        <dbReference type="Proteomes" id="UP000460298"/>
    </source>
</evidence>
<gene>
    <name evidence="3" type="ORF">F9K24_13155</name>
</gene>
<dbReference type="AlphaFoldDB" id="A0A833H052"/>
<dbReference type="Proteomes" id="UP000460298">
    <property type="component" value="Unassembled WGS sequence"/>
</dbReference>
<sequence>MRNRLLMLLVSSVFASTLQAEKADGVDVVKGFFNAFGKGDMAGLIGSFHEKATINAVREGKRKPGEPYGTYKGKKGVEEFIQSLGAAFNTKEFTVENVIGSGDVVFANGRFKHELKSTGKTYESAWALKCVIKDGKILTYDFYEDTAGFIEANK</sequence>
<name>A0A833H052_9LEPT</name>
<dbReference type="InterPro" id="IPR037401">
    <property type="entry name" value="SnoaL-like"/>
</dbReference>
<keyword evidence="1" id="KW-0732">Signal</keyword>
<dbReference type="InterPro" id="IPR032710">
    <property type="entry name" value="NTF2-like_dom_sf"/>
</dbReference>
<evidence type="ECO:0000256" key="1">
    <source>
        <dbReference type="SAM" id="SignalP"/>
    </source>
</evidence>
<feature type="domain" description="SnoaL-like" evidence="2">
    <location>
        <begin position="29"/>
        <end position="138"/>
    </location>
</feature>
<protein>
    <submittedName>
        <fullName evidence="3">Nuclear transport factor 2 family protein</fullName>
    </submittedName>
</protein>
<evidence type="ECO:0000259" key="2">
    <source>
        <dbReference type="Pfam" id="PF12680"/>
    </source>
</evidence>
<dbReference type="EMBL" id="WBUI01000013">
    <property type="protein sequence ID" value="KAB2931540.1"/>
    <property type="molecule type" value="Genomic_DNA"/>
</dbReference>
<dbReference type="PANTHER" id="PTHR41252:SF1">
    <property type="entry name" value="BLR2505 PROTEIN"/>
    <property type="match status" value="1"/>
</dbReference>
<reference evidence="3 4" key="1">
    <citation type="submission" date="2019-10" db="EMBL/GenBank/DDBJ databases">
        <title>Extracellular Electron Transfer in a Candidatus Methanoperedens spp. Enrichment Culture.</title>
        <authorList>
            <person name="Berger S."/>
            <person name="Rangel Shaw D."/>
            <person name="Berben T."/>
            <person name="In 'T Zandt M."/>
            <person name="Frank J."/>
            <person name="Reimann J."/>
            <person name="Jetten M.S.M."/>
            <person name="Welte C.U."/>
        </authorList>
    </citation>
    <scope>NUCLEOTIDE SEQUENCE [LARGE SCALE GENOMIC DNA]</scope>
    <source>
        <strain evidence="3">SB12</strain>
    </source>
</reference>